<proteinExistence type="predicted"/>
<organism evidence="2 3">
    <name type="scientific">Corynebacterium choanae</name>
    <dbReference type="NCBI Taxonomy" id="1862358"/>
    <lineage>
        <taxon>Bacteria</taxon>
        <taxon>Bacillati</taxon>
        <taxon>Actinomycetota</taxon>
        <taxon>Actinomycetes</taxon>
        <taxon>Mycobacteriales</taxon>
        <taxon>Corynebacteriaceae</taxon>
        <taxon>Corynebacterium</taxon>
    </lineage>
</organism>
<dbReference type="Pfam" id="PF14030">
    <property type="entry name" value="DUF4245"/>
    <property type="match status" value="1"/>
</dbReference>
<sequence precursor="true">MLLSLGVCFVVILLAISFTGLCSFNPGTPESGPVREVDAETIFDLEARAMPFPVILPETPKGWVANAARRTNVHRHPAPIVGWVTKDMAYLQLLQTDQPADVTVDDFDEIPREHTDTVDIAGHTWKKLEPTHDRGKDTLWITDAGQVRWLVTGTAGDAEFRELATNIAAATPLRAPADPLPENPDQQAPAVEQQAAG</sequence>
<dbReference type="KEGG" id="ccho:CCHOA_03850"/>
<name>A0A3G6J5H0_9CORY</name>
<gene>
    <name evidence="2" type="ORF">CCHOA_03850</name>
</gene>
<dbReference type="EMBL" id="CP033896">
    <property type="protein sequence ID" value="AZA13179.1"/>
    <property type="molecule type" value="Genomic_DNA"/>
</dbReference>
<dbReference type="Proteomes" id="UP000269019">
    <property type="component" value="Chromosome"/>
</dbReference>
<evidence type="ECO:0000313" key="2">
    <source>
        <dbReference type="EMBL" id="AZA13179.1"/>
    </source>
</evidence>
<evidence type="ECO:0008006" key="4">
    <source>
        <dbReference type="Google" id="ProtNLM"/>
    </source>
</evidence>
<keyword evidence="3" id="KW-1185">Reference proteome</keyword>
<reference evidence="2 3" key="1">
    <citation type="submission" date="2018-11" db="EMBL/GenBank/DDBJ databases">
        <authorList>
            <person name="Kleinhagauer T."/>
            <person name="Glaeser S.P."/>
            <person name="Spergser J."/>
            <person name="Ruckert C."/>
            <person name="Kaempfer P."/>
            <person name="Busse H.-J."/>
        </authorList>
    </citation>
    <scope>NUCLEOTIDE SEQUENCE [LARGE SCALE GENOMIC DNA]</scope>
    <source>
        <strain evidence="2 3">200CH</strain>
    </source>
</reference>
<protein>
    <recommendedName>
        <fullName evidence="4">DUF4245 domain-containing protein</fullName>
    </recommendedName>
</protein>
<evidence type="ECO:0000256" key="1">
    <source>
        <dbReference type="SAM" id="MobiDB-lite"/>
    </source>
</evidence>
<evidence type="ECO:0000313" key="3">
    <source>
        <dbReference type="Proteomes" id="UP000269019"/>
    </source>
</evidence>
<feature type="region of interest" description="Disordered" evidence="1">
    <location>
        <begin position="172"/>
        <end position="197"/>
    </location>
</feature>
<dbReference type="InterPro" id="IPR025339">
    <property type="entry name" value="DUF4245"/>
</dbReference>
<accession>A0A3G6J5H0</accession>
<dbReference type="AlphaFoldDB" id="A0A3G6J5H0"/>